<dbReference type="KEGG" id="psti:SOO65_01860"/>
<accession>A0AAX4HQM6</accession>
<dbReference type="Pfam" id="PF13884">
    <property type="entry name" value="Peptidase_S74"/>
    <property type="match status" value="1"/>
</dbReference>
<keyword evidence="4" id="KW-1185">Reference proteome</keyword>
<evidence type="ECO:0000259" key="2">
    <source>
        <dbReference type="PROSITE" id="PS51688"/>
    </source>
</evidence>
<gene>
    <name evidence="3" type="ORF">SOO65_01860</name>
</gene>
<name>A0AAX4HQM6_9BACT</name>
<dbReference type="AlphaFoldDB" id="A0AAX4HQM6"/>
<dbReference type="PROSITE" id="PS51688">
    <property type="entry name" value="ICA"/>
    <property type="match status" value="1"/>
</dbReference>
<evidence type="ECO:0000256" key="1">
    <source>
        <dbReference type="SAM" id="Phobius"/>
    </source>
</evidence>
<dbReference type="InterPro" id="IPR030392">
    <property type="entry name" value="S74_ICA"/>
</dbReference>
<evidence type="ECO:0000313" key="3">
    <source>
        <dbReference type="EMBL" id="WPU65483.1"/>
    </source>
</evidence>
<keyword evidence="1" id="KW-0472">Membrane</keyword>
<keyword evidence="1" id="KW-0812">Transmembrane</keyword>
<dbReference type="RefSeq" id="WP_321396036.1">
    <property type="nucleotide sequence ID" value="NZ_CP139487.1"/>
</dbReference>
<protein>
    <submittedName>
        <fullName evidence="3">Tail fiber domain-containing protein</fullName>
    </submittedName>
</protein>
<feature type="transmembrane region" description="Helical" evidence="1">
    <location>
        <begin position="12"/>
        <end position="31"/>
    </location>
</feature>
<keyword evidence="1" id="KW-1133">Transmembrane helix</keyword>
<feature type="domain" description="Peptidase S74" evidence="2">
    <location>
        <begin position="408"/>
        <end position="496"/>
    </location>
</feature>
<dbReference type="EMBL" id="CP139487">
    <property type="protein sequence ID" value="WPU65483.1"/>
    <property type="molecule type" value="Genomic_DNA"/>
</dbReference>
<evidence type="ECO:0000313" key="4">
    <source>
        <dbReference type="Proteomes" id="UP001324634"/>
    </source>
</evidence>
<reference evidence="3 4" key="1">
    <citation type="submission" date="2023-11" db="EMBL/GenBank/DDBJ databases">
        <title>Peredibacter starrii A3.12.</title>
        <authorList>
            <person name="Mitchell R.J."/>
        </authorList>
    </citation>
    <scope>NUCLEOTIDE SEQUENCE [LARGE SCALE GENOMIC DNA]</scope>
    <source>
        <strain evidence="3 4">A3.12</strain>
    </source>
</reference>
<organism evidence="3 4">
    <name type="scientific">Peredibacter starrii</name>
    <dbReference type="NCBI Taxonomy" id="28202"/>
    <lineage>
        <taxon>Bacteria</taxon>
        <taxon>Pseudomonadati</taxon>
        <taxon>Bdellovibrionota</taxon>
        <taxon>Bacteriovoracia</taxon>
        <taxon>Bacteriovoracales</taxon>
        <taxon>Bacteriovoracaceae</taxon>
        <taxon>Peredibacter</taxon>
    </lineage>
</organism>
<sequence>MITKNQQGMGLIEALLAVGVLGGLALVINQFSRNAGKVVTNLEMNDDIKVTLQQIQATLSDSENCTNTFIGKRANNAINVVQALKKKTAIGFADTFKTMTASPTVTYGQKTLKINSYSLSDAGPDVEVATSGTTQLLVDFNRGGRGVQANSITKRINLRVVVDGAGNITSCVAFDSVTTDIWKLATNNLDIYYDTGHVAVGVVAPTANLTVKAATFPLQPGIAILGNESGVAGWNRAGVSYSDSTSPESWRVAVFGNSSLEGEGKFGINQNGINRFIITKNGNVGIGTTRPNCEVTSCENSDSGRVLHVHSSGTGLGDGATVLLSSDSIGTNNIVGSLAFGSSTRPGSDSRVAGITGNTISPAGSPLEGRMLFWTNTSGTLVWNMVLTEVGALWIRGTFATNNLTERSDVRLKNNIVSVTHSLERLNKLQGQSYEFKNRPGKHLGFIAQEVEREFPEIVKTGENGFKSLAYSSLLAPIINSVKELNALWEAKETRLKNLKKQNKELKNFLCEKDPSAPFCKRNSI</sequence>
<dbReference type="Proteomes" id="UP001324634">
    <property type="component" value="Chromosome"/>
</dbReference>
<proteinExistence type="predicted"/>